<feature type="domain" description="CRAL-TRIO" evidence="2">
    <location>
        <begin position="174"/>
        <end position="334"/>
    </location>
</feature>
<dbReference type="InterPro" id="IPR001251">
    <property type="entry name" value="CRAL-TRIO_dom"/>
</dbReference>
<feature type="compositionally biased region" description="Low complexity" evidence="1">
    <location>
        <begin position="48"/>
        <end position="58"/>
    </location>
</feature>
<dbReference type="AlphaFoldDB" id="A0A9P6TBC5"/>
<dbReference type="SMART" id="SM01100">
    <property type="entry name" value="CRAL_TRIO_N"/>
    <property type="match status" value="1"/>
</dbReference>
<evidence type="ECO:0000259" key="2">
    <source>
        <dbReference type="PROSITE" id="PS50191"/>
    </source>
</evidence>
<dbReference type="OrthoDB" id="43460at2759"/>
<dbReference type="InterPro" id="IPR036865">
    <property type="entry name" value="CRAL-TRIO_dom_sf"/>
</dbReference>
<dbReference type="CDD" id="cd00170">
    <property type="entry name" value="SEC14"/>
    <property type="match status" value="1"/>
</dbReference>
<feature type="region of interest" description="Disordered" evidence="1">
    <location>
        <begin position="73"/>
        <end position="92"/>
    </location>
</feature>
<evidence type="ECO:0000313" key="4">
    <source>
        <dbReference type="Proteomes" id="UP000886653"/>
    </source>
</evidence>
<comment type="caution">
    <text evidence="3">The sequence shown here is derived from an EMBL/GenBank/DDBJ whole genome shotgun (WGS) entry which is preliminary data.</text>
</comment>
<reference evidence="3" key="1">
    <citation type="submission" date="2013-11" db="EMBL/GenBank/DDBJ databases">
        <title>Genome sequence of the fusiform rust pathogen reveals effectors for host alternation and coevolution with pine.</title>
        <authorList>
            <consortium name="DOE Joint Genome Institute"/>
            <person name="Smith K."/>
            <person name="Pendleton A."/>
            <person name="Kubisiak T."/>
            <person name="Anderson C."/>
            <person name="Salamov A."/>
            <person name="Aerts A."/>
            <person name="Riley R."/>
            <person name="Clum A."/>
            <person name="Lindquist E."/>
            <person name="Ence D."/>
            <person name="Campbell M."/>
            <person name="Kronenberg Z."/>
            <person name="Feau N."/>
            <person name="Dhillon B."/>
            <person name="Hamelin R."/>
            <person name="Burleigh J."/>
            <person name="Smith J."/>
            <person name="Yandell M."/>
            <person name="Nelson C."/>
            <person name="Grigoriev I."/>
            <person name="Davis J."/>
        </authorList>
    </citation>
    <scope>NUCLEOTIDE SEQUENCE</scope>
    <source>
        <strain evidence="3">G11</strain>
    </source>
</reference>
<dbReference type="InterPro" id="IPR052432">
    <property type="entry name" value="PITP/CRAL-TRIO"/>
</dbReference>
<proteinExistence type="predicted"/>
<dbReference type="PANTHER" id="PTHR46590:SF1">
    <property type="entry name" value="PHOSPHATIDYLINOSITOL TRANSFER PROTEIN CSR1"/>
    <property type="match status" value="1"/>
</dbReference>
<sequence length="494" mass="57148">MSSSEGNPLPSTGVVGRLTLNQYNSLKSFWKEFFKLIDQAPEKGTWKPGDQQQQQQQQGEEEIEPEIDHKINHEPILNNESKAQSQPLDEKLRSEQELNDAKLALEKYGKVKFLETFWGMIMMDDPDVIVLKFLRARKWNVSAGVAMMASCMKWRIEFGVDKTLEKGEEGLKDCEGFINQMKMGKSFIQGTDKLGRPIVYITVRLHKSSDTTTKSLEQYIIYVMESVRLMLIPPIIEKTTIVIDMTGFGLANMDWKSLAFILKCLESYYPESLNVLLVHNAPWIFQGVWKIISPMLDPVVRSKIRMTKTAEELKVHIDERHLVNHLGGTNDWTWSYEPVQPSENEKMSDLIGKARELNQRKHLANVHMDITRQWCEDIKTDQASVISEHEKENEIMAPDMSEKALLRTLAMYHLRAQYFVLDPYIRGRSVYHRRGNVVGNGLITFQYPRVRDESGEEIDEWEVSGYQMSRESLLILIQNLKSTLDKRKISYPNL</sequence>
<dbReference type="Pfam" id="PF00650">
    <property type="entry name" value="CRAL_TRIO"/>
    <property type="match status" value="1"/>
</dbReference>
<dbReference type="Pfam" id="PF03765">
    <property type="entry name" value="CRAL_TRIO_N"/>
    <property type="match status" value="1"/>
</dbReference>
<name>A0A9P6TBC5_9BASI</name>
<dbReference type="SUPFAM" id="SSF46938">
    <property type="entry name" value="CRAL/TRIO N-terminal domain"/>
    <property type="match status" value="1"/>
</dbReference>
<dbReference type="SMART" id="SM00516">
    <property type="entry name" value="SEC14"/>
    <property type="match status" value="1"/>
</dbReference>
<gene>
    <name evidence="3" type="ORF">CROQUDRAFT_658474</name>
</gene>
<protein>
    <recommendedName>
        <fullName evidence="2">CRAL-TRIO domain-containing protein</fullName>
    </recommendedName>
</protein>
<keyword evidence="4" id="KW-1185">Reference proteome</keyword>
<accession>A0A9P6TBC5</accession>
<feature type="compositionally biased region" description="Polar residues" evidence="1">
    <location>
        <begin position="78"/>
        <end position="87"/>
    </location>
</feature>
<evidence type="ECO:0000256" key="1">
    <source>
        <dbReference type="SAM" id="MobiDB-lite"/>
    </source>
</evidence>
<evidence type="ECO:0000313" key="3">
    <source>
        <dbReference type="EMBL" id="KAG0145554.1"/>
    </source>
</evidence>
<dbReference type="SUPFAM" id="SSF52087">
    <property type="entry name" value="CRAL/TRIO domain"/>
    <property type="match status" value="1"/>
</dbReference>
<dbReference type="PANTHER" id="PTHR46590">
    <property type="entry name" value="PHOSPHATIDYLINOSITOL TRANSFER PROTEIN CSR1-RELATED"/>
    <property type="match status" value="1"/>
</dbReference>
<dbReference type="InterPro" id="IPR036273">
    <property type="entry name" value="CRAL/TRIO_N_dom_sf"/>
</dbReference>
<organism evidence="3 4">
    <name type="scientific">Cronartium quercuum f. sp. fusiforme G11</name>
    <dbReference type="NCBI Taxonomy" id="708437"/>
    <lineage>
        <taxon>Eukaryota</taxon>
        <taxon>Fungi</taxon>
        <taxon>Dikarya</taxon>
        <taxon>Basidiomycota</taxon>
        <taxon>Pucciniomycotina</taxon>
        <taxon>Pucciniomycetes</taxon>
        <taxon>Pucciniales</taxon>
        <taxon>Coleosporiaceae</taxon>
        <taxon>Cronartium</taxon>
    </lineage>
</organism>
<dbReference type="Gene3D" id="3.40.525.10">
    <property type="entry name" value="CRAL-TRIO lipid binding domain"/>
    <property type="match status" value="1"/>
</dbReference>
<dbReference type="Proteomes" id="UP000886653">
    <property type="component" value="Unassembled WGS sequence"/>
</dbReference>
<dbReference type="InterPro" id="IPR011074">
    <property type="entry name" value="CRAL/TRIO_N_dom"/>
</dbReference>
<dbReference type="EMBL" id="MU167274">
    <property type="protein sequence ID" value="KAG0145554.1"/>
    <property type="molecule type" value="Genomic_DNA"/>
</dbReference>
<feature type="region of interest" description="Disordered" evidence="1">
    <location>
        <begin position="41"/>
        <end position="63"/>
    </location>
</feature>
<dbReference type="PROSITE" id="PS50191">
    <property type="entry name" value="CRAL_TRIO"/>
    <property type="match status" value="1"/>
</dbReference>